<evidence type="ECO:0000313" key="1">
    <source>
        <dbReference type="EMBL" id="JAC29565.1"/>
    </source>
</evidence>
<dbReference type="AlphaFoldDB" id="A0A023GA66"/>
<organism evidence="1">
    <name type="scientific">Amblyomma triste</name>
    <name type="common">Neotropical tick</name>
    <dbReference type="NCBI Taxonomy" id="251400"/>
    <lineage>
        <taxon>Eukaryota</taxon>
        <taxon>Metazoa</taxon>
        <taxon>Ecdysozoa</taxon>
        <taxon>Arthropoda</taxon>
        <taxon>Chelicerata</taxon>
        <taxon>Arachnida</taxon>
        <taxon>Acari</taxon>
        <taxon>Parasitiformes</taxon>
        <taxon>Ixodida</taxon>
        <taxon>Ixodoidea</taxon>
        <taxon>Ixodidae</taxon>
        <taxon>Amblyomminae</taxon>
        <taxon>Amblyomma</taxon>
    </lineage>
</organism>
<dbReference type="InterPro" id="IPR012674">
    <property type="entry name" value="Calycin"/>
</dbReference>
<sequence>MERTHTTRTAFRCHSAKKVRSIGHNKYLYNLVARKGPYTYSPYTLQNVTVKLEKIPGHRDCYRSTYSSGRTQVTHTLLKMHPAGHCSVIYVEKSDGEKGCELLQTASALASKLRNACKGYFYQHCRAKKLKVFQPGCVYPK</sequence>
<dbReference type="SUPFAM" id="SSF50814">
    <property type="entry name" value="Lipocalins"/>
    <property type="match status" value="1"/>
</dbReference>
<reference evidence="1" key="1">
    <citation type="submission" date="2014-03" db="EMBL/GenBank/DDBJ databases">
        <title>The sialotranscriptome of Amblyomma triste, Amblyomma parvum and Amblyomma cajennense ticks, uncovered by 454-based RNA-seq.</title>
        <authorList>
            <person name="Garcia G.R."/>
            <person name="Gardinassi L.G."/>
            <person name="Ribeiro J.M."/>
            <person name="Anatriello E."/>
            <person name="Ferreira B.R."/>
            <person name="Moreira H.N."/>
            <person name="Mafra C."/>
            <person name="Olegario M.M."/>
            <person name="Szabo P.J."/>
            <person name="Miranda-Santos I.K."/>
            <person name="Maruyama S.R."/>
        </authorList>
    </citation>
    <scope>NUCLEOTIDE SEQUENCE</scope>
    <source>
        <strain evidence="1">Mato Grasso do Sul</strain>
        <tissue evidence="1">Salivary glands</tissue>
    </source>
</reference>
<proteinExistence type="evidence at transcript level"/>
<name>A0A023GA66_AMBTT</name>
<accession>A0A023GA66</accession>
<dbReference type="EMBL" id="GBBM01005853">
    <property type="protein sequence ID" value="JAC29565.1"/>
    <property type="molecule type" value="mRNA"/>
</dbReference>
<protein>
    <recommendedName>
        <fullName evidence="2">Lipocalin</fullName>
    </recommendedName>
</protein>
<evidence type="ECO:0008006" key="2">
    <source>
        <dbReference type="Google" id="ProtNLM"/>
    </source>
</evidence>